<feature type="domain" description="BPL/LPL catalytic" evidence="6">
    <location>
        <begin position="45"/>
        <end position="225"/>
    </location>
</feature>
<dbReference type="FunCoup" id="A0A517SLG8">
    <property type="interactions" value="329"/>
</dbReference>
<dbReference type="PANTHER" id="PTHR10993">
    <property type="entry name" value="OCTANOYLTRANSFERASE"/>
    <property type="match status" value="1"/>
</dbReference>
<dbReference type="PIRSF" id="PIRSF016262">
    <property type="entry name" value="LPLase"/>
    <property type="match status" value="1"/>
</dbReference>
<keyword evidence="8" id="KW-1185">Reference proteome</keyword>
<comment type="function">
    <text evidence="4 5">Catalyzes the transfer of endogenously produced octanoic acid from octanoyl-acyl-carrier-protein onto the lipoyl domains of lipoate-dependent enzymes. Lipoyl-ACP can also act as a substrate although octanoyl-ACP is likely to be the physiological substrate.</text>
</comment>
<dbReference type="AlphaFoldDB" id="A0A517SLG8"/>
<evidence type="ECO:0000313" key="8">
    <source>
        <dbReference type="Proteomes" id="UP000315700"/>
    </source>
</evidence>
<keyword evidence="3 5" id="KW-0012">Acyltransferase</keyword>
<dbReference type="Gene3D" id="3.30.930.10">
    <property type="entry name" value="Bira Bifunctional Protein, Domain 2"/>
    <property type="match status" value="1"/>
</dbReference>
<dbReference type="GO" id="GO:0033819">
    <property type="term" value="F:lipoyl(octanoyl) transferase activity"/>
    <property type="evidence" value="ECO:0007669"/>
    <property type="project" value="UniProtKB-EC"/>
</dbReference>
<evidence type="ECO:0000313" key="7">
    <source>
        <dbReference type="EMBL" id="QDT56967.1"/>
    </source>
</evidence>
<reference evidence="7 8" key="1">
    <citation type="submission" date="2019-02" db="EMBL/GenBank/DDBJ databases">
        <title>Deep-cultivation of Planctomycetes and their phenomic and genomic characterization uncovers novel biology.</title>
        <authorList>
            <person name="Wiegand S."/>
            <person name="Jogler M."/>
            <person name="Boedeker C."/>
            <person name="Pinto D."/>
            <person name="Vollmers J."/>
            <person name="Rivas-Marin E."/>
            <person name="Kohn T."/>
            <person name="Peeters S.H."/>
            <person name="Heuer A."/>
            <person name="Rast P."/>
            <person name="Oberbeckmann S."/>
            <person name="Bunk B."/>
            <person name="Jeske O."/>
            <person name="Meyerdierks A."/>
            <person name="Storesund J.E."/>
            <person name="Kallscheuer N."/>
            <person name="Luecker S."/>
            <person name="Lage O.M."/>
            <person name="Pohl T."/>
            <person name="Merkel B.J."/>
            <person name="Hornburger P."/>
            <person name="Mueller R.-W."/>
            <person name="Bruemmer F."/>
            <person name="Labrenz M."/>
            <person name="Spormann A.M."/>
            <person name="Op den Camp H."/>
            <person name="Overmann J."/>
            <person name="Amann R."/>
            <person name="Jetten M.S.M."/>
            <person name="Mascher T."/>
            <person name="Medema M.H."/>
            <person name="Devos D.P."/>
            <person name="Kaster A.-K."/>
            <person name="Ovreas L."/>
            <person name="Rohde M."/>
            <person name="Galperin M.Y."/>
            <person name="Jogler C."/>
        </authorList>
    </citation>
    <scope>NUCLEOTIDE SEQUENCE [LARGE SCALE GENOMIC DNA]</scope>
    <source>
        <strain evidence="7 8">Pan44</strain>
    </source>
</reference>
<keyword evidence="2 5" id="KW-0808">Transferase</keyword>
<evidence type="ECO:0000256" key="3">
    <source>
        <dbReference type="ARBA" id="ARBA00023315"/>
    </source>
</evidence>
<accession>A0A517SLG8</accession>
<dbReference type="GO" id="GO:0009249">
    <property type="term" value="P:protein lipoylation"/>
    <property type="evidence" value="ECO:0007669"/>
    <property type="project" value="InterPro"/>
</dbReference>
<dbReference type="InParanoid" id="A0A517SLG8"/>
<dbReference type="InterPro" id="IPR004143">
    <property type="entry name" value="BPL_LPL_catalytic"/>
</dbReference>
<dbReference type="EMBL" id="CP036271">
    <property type="protein sequence ID" value="QDT56967.1"/>
    <property type="molecule type" value="Genomic_DNA"/>
</dbReference>
<proteinExistence type="inferred from homology"/>
<dbReference type="RefSeq" id="WP_145034372.1">
    <property type="nucleotide sequence ID" value="NZ_CP036271.1"/>
</dbReference>
<evidence type="ECO:0000256" key="4">
    <source>
        <dbReference type="ARBA" id="ARBA00024732"/>
    </source>
</evidence>
<dbReference type="InterPro" id="IPR000544">
    <property type="entry name" value="Octanoyltransferase"/>
</dbReference>
<dbReference type="Proteomes" id="UP000315700">
    <property type="component" value="Chromosome"/>
</dbReference>
<dbReference type="EC" id="2.3.1.181" evidence="5"/>
<dbReference type="SUPFAM" id="SSF55681">
    <property type="entry name" value="Class II aaRS and biotin synthetases"/>
    <property type="match status" value="1"/>
</dbReference>
<dbReference type="KEGG" id="ccos:Pan44_50300"/>
<protein>
    <recommendedName>
        <fullName evidence="5">Octanoyltransferase</fullName>
        <ecNumber evidence="5">2.3.1.181</ecNumber>
    </recommendedName>
</protein>
<dbReference type="Pfam" id="PF21948">
    <property type="entry name" value="LplA-B_cat"/>
    <property type="match status" value="1"/>
</dbReference>
<dbReference type="InterPro" id="IPR045864">
    <property type="entry name" value="aa-tRNA-synth_II/BPL/LPL"/>
</dbReference>
<evidence type="ECO:0000256" key="2">
    <source>
        <dbReference type="ARBA" id="ARBA00022679"/>
    </source>
</evidence>
<gene>
    <name evidence="7" type="primary">lipB</name>
    <name evidence="7" type="ORF">Pan44_50300</name>
</gene>
<comment type="similarity">
    <text evidence="5">Belongs to the LipB family.</text>
</comment>
<evidence type="ECO:0000256" key="5">
    <source>
        <dbReference type="PIRNR" id="PIRNR016262"/>
    </source>
</evidence>
<comment type="pathway">
    <text evidence="1 5">Protein modification; protein lipoylation via endogenous pathway; protein N(6)-(lipoyl)lysine from octanoyl-[acyl-carrier-protein]: step 1/2.</text>
</comment>
<dbReference type="OrthoDB" id="9787061at2"/>
<organism evidence="7 8">
    <name type="scientific">Caulifigura coniformis</name>
    <dbReference type="NCBI Taxonomy" id="2527983"/>
    <lineage>
        <taxon>Bacteria</taxon>
        <taxon>Pseudomonadati</taxon>
        <taxon>Planctomycetota</taxon>
        <taxon>Planctomycetia</taxon>
        <taxon>Planctomycetales</taxon>
        <taxon>Planctomycetaceae</taxon>
        <taxon>Caulifigura</taxon>
    </lineage>
</organism>
<evidence type="ECO:0000259" key="6">
    <source>
        <dbReference type="PROSITE" id="PS51733"/>
    </source>
</evidence>
<sequence length="246" mass="26880">MMSSRRAPSLEFANRSLEVHLLGLVDFTSALALQERLAFDLGDETSPAGVLLIAEHPPGITLGRDASSQHVLADAETLARREIPVNWVGRGGPAICHAPGQLAIYPILPLDRLGLGLEEFRRRLESAVVDVCHELRVAAKRRESEPGVWTRYGQVAQFGAAVRSWVTTHGMFLNVTTDPGFLKLVASTPGERATTLQSLRLAPVSMNQVRESVVRHVAAHFGFSNVHTSAGHPLLRRTLRRIPLNA</sequence>
<evidence type="ECO:0000256" key="1">
    <source>
        <dbReference type="ARBA" id="ARBA00004821"/>
    </source>
</evidence>
<name>A0A517SLG8_9PLAN</name>
<comment type="catalytic activity">
    <reaction evidence="5">
        <text>octanoyl-[ACP] + L-lysyl-[protein] = N(6)-octanoyl-L-lysyl-[protein] + holo-[ACP] + H(+)</text>
        <dbReference type="Rhea" id="RHEA:17665"/>
        <dbReference type="Rhea" id="RHEA-COMP:9636"/>
        <dbReference type="Rhea" id="RHEA-COMP:9685"/>
        <dbReference type="Rhea" id="RHEA-COMP:9752"/>
        <dbReference type="Rhea" id="RHEA-COMP:9928"/>
        <dbReference type="ChEBI" id="CHEBI:15378"/>
        <dbReference type="ChEBI" id="CHEBI:29969"/>
        <dbReference type="ChEBI" id="CHEBI:64479"/>
        <dbReference type="ChEBI" id="CHEBI:78463"/>
        <dbReference type="ChEBI" id="CHEBI:78809"/>
        <dbReference type="EC" id="2.3.1.181"/>
    </reaction>
</comment>
<dbReference type="UniPathway" id="UPA00538">
    <property type="reaction ID" value="UER00592"/>
</dbReference>
<dbReference type="PANTHER" id="PTHR10993:SF7">
    <property type="entry name" value="LIPOYLTRANSFERASE 2, MITOCHONDRIAL-RELATED"/>
    <property type="match status" value="1"/>
</dbReference>
<dbReference type="PROSITE" id="PS51733">
    <property type="entry name" value="BPL_LPL_CATALYTIC"/>
    <property type="match status" value="1"/>
</dbReference>